<evidence type="ECO:0000313" key="1">
    <source>
        <dbReference type="EMBL" id="SVA39212.1"/>
    </source>
</evidence>
<proteinExistence type="predicted"/>
<gene>
    <name evidence="1" type="ORF">METZ01_LOCUS92066</name>
</gene>
<accession>A0A381VFZ7</accession>
<organism evidence="1">
    <name type="scientific">marine metagenome</name>
    <dbReference type="NCBI Taxonomy" id="408172"/>
    <lineage>
        <taxon>unclassified sequences</taxon>
        <taxon>metagenomes</taxon>
        <taxon>ecological metagenomes</taxon>
    </lineage>
</organism>
<sequence length="111" mass="12558">MAKNKGKDILKMIRERQSGRRKNIMENNQQYEIGDDGIIVMNEMGMEYEDRENHLNEEAKKLNIVDIVETAALIGVKYGNGNILEEAEGVVKANPLSIVSRVLKILSQKNT</sequence>
<protein>
    <submittedName>
        <fullName evidence="1">Uncharacterized protein</fullName>
    </submittedName>
</protein>
<dbReference type="AlphaFoldDB" id="A0A381VFZ7"/>
<reference evidence="1" key="1">
    <citation type="submission" date="2018-05" db="EMBL/GenBank/DDBJ databases">
        <authorList>
            <person name="Lanie J.A."/>
            <person name="Ng W.-L."/>
            <person name="Kazmierczak K.M."/>
            <person name="Andrzejewski T.M."/>
            <person name="Davidsen T.M."/>
            <person name="Wayne K.J."/>
            <person name="Tettelin H."/>
            <person name="Glass J.I."/>
            <person name="Rusch D."/>
            <person name="Podicherti R."/>
            <person name="Tsui H.-C.T."/>
            <person name="Winkler M.E."/>
        </authorList>
    </citation>
    <scope>NUCLEOTIDE SEQUENCE</scope>
</reference>
<dbReference type="EMBL" id="UINC01008721">
    <property type="protein sequence ID" value="SVA39212.1"/>
    <property type="molecule type" value="Genomic_DNA"/>
</dbReference>
<name>A0A381VFZ7_9ZZZZ</name>